<evidence type="ECO:0000313" key="3">
    <source>
        <dbReference type="Proteomes" id="UP000036780"/>
    </source>
</evidence>
<dbReference type="GO" id="GO:0006508">
    <property type="term" value="P:proteolysis"/>
    <property type="evidence" value="ECO:0007669"/>
    <property type="project" value="UniProtKB-KW"/>
</dbReference>
<dbReference type="InterPro" id="IPR011249">
    <property type="entry name" value="Metalloenz_LuxS/M16"/>
</dbReference>
<organism evidence="2 3">
    <name type="scientific">Virgibacillus pantothenticus</name>
    <dbReference type="NCBI Taxonomy" id="1473"/>
    <lineage>
        <taxon>Bacteria</taxon>
        <taxon>Bacillati</taxon>
        <taxon>Bacillota</taxon>
        <taxon>Bacilli</taxon>
        <taxon>Bacillales</taxon>
        <taxon>Bacillaceae</taxon>
        <taxon>Virgibacillus</taxon>
    </lineage>
</organism>
<dbReference type="PATRIC" id="fig|1473.5.peg.2270"/>
<comment type="caution">
    <text evidence="2">The sequence shown here is derived from an EMBL/GenBank/DDBJ whole genome shotgun (WGS) entry which is preliminary data.</text>
</comment>
<dbReference type="EMBL" id="LGTO01000007">
    <property type="protein sequence ID" value="KNE20232.1"/>
    <property type="molecule type" value="Genomic_DNA"/>
</dbReference>
<dbReference type="Gene3D" id="3.30.830.10">
    <property type="entry name" value="Metalloenzyme, LuxS/M16 peptidase-like"/>
    <property type="match status" value="2"/>
</dbReference>
<dbReference type="NCBIfam" id="NF047422">
    <property type="entry name" value="YfmF_fam"/>
    <property type="match status" value="1"/>
</dbReference>
<reference evidence="3" key="1">
    <citation type="submission" date="2015-07" db="EMBL/GenBank/DDBJ databases">
        <title>Fjat-10053 dsm26.</title>
        <authorList>
            <person name="Liu B."/>
            <person name="Wang J."/>
            <person name="Zhu Y."/>
            <person name="Liu G."/>
            <person name="Chen Q."/>
            <person name="Chen Z."/>
            <person name="Lan J."/>
            <person name="Che J."/>
            <person name="Ge C."/>
            <person name="Shi H."/>
            <person name="Pan Z."/>
            <person name="Liu X."/>
        </authorList>
    </citation>
    <scope>NUCLEOTIDE SEQUENCE [LARGE SCALE GENOMIC DNA]</scope>
    <source>
        <strain evidence="3">DSM 26</strain>
    </source>
</reference>
<accession>A0A0L0QNR2</accession>
<dbReference type="GO" id="GO:0046872">
    <property type="term" value="F:metal ion binding"/>
    <property type="evidence" value="ECO:0007669"/>
    <property type="project" value="InterPro"/>
</dbReference>
<dbReference type="Pfam" id="PF05193">
    <property type="entry name" value="Peptidase_M16_C"/>
    <property type="match status" value="1"/>
</dbReference>
<keyword evidence="3" id="KW-1185">Reference proteome</keyword>
<dbReference type="AlphaFoldDB" id="A0A0L0QNR2"/>
<dbReference type="RefSeq" id="WP_050352801.1">
    <property type="nucleotide sequence ID" value="NZ_BOSN01000001.1"/>
</dbReference>
<name>A0A0L0QNR2_VIRPA</name>
<dbReference type="PANTHER" id="PTHR11851:SF186">
    <property type="entry name" value="INACTIVE METALLOPROTEASE YMFF-RELATED"/>
    <property type="match status" value="1"/>
</dbReference>
<gene>
    <name evidence="2" type="ORF">AFK71_17735</name>
</gene>
<dbReference type="SUPFAM" id="SSF63411">
    <property type="entry name" value="LuxS/MPP-like metallohydrolase"/>
    <property type="match status" value="2"/>
</dbReference>
<dbReference type="PANTHER" id="PTHR11851">
    <property type="entry name" value="METALLOPROTEASE"/>
    <property type="match status" value="1"/>
</dbReference>
<dbReference type="OrthoDB" id="9762085at2"/>
<evidence type="ECO:0000313" key="2">
    <source>
        <dbReference type="EMBL" id="KNE20232.1"/>
    </source>
</evidence>
<keyword evidence="2" id="KW-0378">Hydrolase</keyword>
<dbReference type="GeneID" id="66870633"/>
<dbReference type="InterPro" id="IPR007863">
    <property type="entry name" value="Peptidase_M16_C"/>
</dbReference>
<protein>
    <submittedName>
        <fullName evidence="2">Zinc protease</fullName>
    </submittedName>
</protein>
<feature type="domain" description="Peptidase M16 C-terminal" evidence="1">
    <location>
        <begin position="185"/>
        <end position="362"/>
    </location>
</feature>
<keyword evidence="2" id="KW-0645">Protease</keyword>
<sequence length="433" mass="49595">MQEITEIVKVINGFNVHFIPNKKYKTVTVVLKLQAPLEKETITKRALLPYVLKQGTKQYPSNQQLQIKLDELYGASLSMDGAKKGEKHIISLRLDIANQKFLEGKSSILLEGLKLLYDVLFNPNADEKGFAKTIFAREKETLKQKILTLKDDKMSYANLRLIDEMCEGEPYQLHVHGYLDDLEEMTRESLYAYYQQIVMNDQIDVYIQGDLSEQEMEETIAKVFQQIEKNEYQTESEQKVVNPTKRNITPKQVVETDQIQQAKLHIGYRTNVTFGDPGYYALHVLNGIFGGFPSSKLFINVREKNSLAYYAASRIESHKGLLFVFSGIAPEDFEKARDIIKQQMEAMKQGDFSTQDIDEAKALITNQLLETFDHSQGTIEFLYQQVLARVKMTPAQFIEQVNKVTKEEIIAVANELQEDTTYLLTAEKGVSNE</sequence>
<dbReference type="InterPro" id="IPR050361">
    <property type="entry name" value="MPP/UQCRC_Complex"/>
</dbReference>
<evidence type="ECO:0000259" key="1">
    <source>
        <dbReference type="Pfam" id="PF05193"/>
    </source>
</evidence>
<dbReference type="Proteomes" id="UP000036780">
    <property type="component" value="Unassembled WGS sequence"/>
</dbReference>
<proteinExistence type="predicted"/>
<dbReference type="GO" id="GO:0008233">
    <property type="term" value="F:peptidase activity"/>
    <property type="evidence" value="ECO:0007669"/>
    <property type="project" value="UniProtKB-KW"/>
</dbReference>